<dbReference type="EMBL" id="BAAACX010000004">
    <property type="protein sequence ID" value="GAA0377272.1"/>
    <property type="molecule type" value="Genomic_DNA"/>
</dbReference>
<reference evidence="1 2" key="1">
    <citation type="journal article" date="2019" name="Int. J. Syst. Evol. Microbiol.">
        <title>The Global Catalogue of Microorganisms (GCM) 10K type strain sequencing project: providing services to taxonomists for standard genome sequencing and annotation.</title>
        <authorList>
            <consortium name="The Broad Institute Genomics Platform"/>
            <consortium name="The Broad Institute Genome Sequencing Center for Infectious Disease"/>
            <person name="Wu L."/>
            <person name="Ma J."/>
        </authorList>
    </citation>
    <scope>NUCLEOTIDE SEQUENCE [LARGE SCALE GENOMIC DNA]</scope>
    <source>
        <strain evidence="1 2">JCM 12774</strain>
    </source>
</reference>
<evidence type="ECO:0000313" key="2">
    <source>
        <dbReference type="Proteomes" id="UP001500340"/>
    </source>
</evidence>
<protein>
    <submittedName>
        <fullName evidence="1">Uncharacterized protein</fullName>
    </submittedName>
</protein>
<name>A0ABN0XZH6_9BACL</name>
<organism evidence="1 2">
    <name type="scientific">Paenibacillus motobuensis</name>
    <dbReference type="NCBI Taxonomy" id="295324"/>
    <lineage>
        <taxon>Bacteria</taxon>
        <taxon>Bacillati</taxon>
        <taxon>Bacillota</taxon>
        <taxon>Bacilli</taxon>
        <taxon>Bacillales</taxon>
        <taxon>Paenibacillaceae</taxon>
        <taxon>Paenibacillus</taxon>
    </lineage>
</organism>
<comment type="caution">
    <text evidence="1">The sequence shown here is derived from an EMBL/GenBank/DDBJ whole genome shotgun (WGS) entry which is preliminary data.</text>
</comment>
<proteinExistence type="predicted"/>
<dbReference type="RefSeq" id="WP_343857203.1">
    <property type="nucleotide sequence ID" value="NZ_BAAACX010000004.1"/>
</dbReference>
<evidence type="ECO:0000313" key="1">
    <source>
        <dbReference type="EMBL" id="GAA0377272.1"/>
    </source>
</evidence>
<sequence length="230" mass="26463">MTKNELQSESINEAFSKELINTSLDLTIDYSEVALDSVLSDNITSEIPIVKSIVSLGRLGISIKQLHFTKKVLCFLREFHSRNLTSNFSEFKQKLITDHKFKYKVTEQIILIIDRLRTEQRSVLLAKLFLGHIQEKYDWETFCYFSECLDSMQPVDIDILGYLSTKESDEIENIAIHSFDRYMLLGSIERLKSYGFVGMKGLTWISTADDFKKEAFISSLGVIIYNAIIS</sequence>
<dbReference type="Proteomes" id="UP001500340">
    <property type="component" value="Unassembled WGS sequence"/>
</dbReference>
<accession>A0ABN0XZH6</accession>
<keyword evidence="2" id="KW-1185">Reference proteome</keyword>
<gene>
    <name evidence="1" type="ORF">GCM10008933_05710</name>
</gene>